<evidence type="ECO:0000313" key="2">
    <source>
        <dbReference type="EMBL" id="KAH0818445.1"/>
    </source>
</evidence>
<feature type="compositionally biased region" description="Low complexity" evidence="1">
    <location>
        <begin position="51"/>
        <end position="60"/>
    </location>
</feature>
<protein>
    <submittedName>
        <fullName evidence="2">Uncharacterized protein</fullName>
    </submittedName>
</protein>
<gene>
    <name evidence="2" type="ORF">GEV33_004346</name>
</gene>
<feature type="compositionally biased region" description="Basic and acidic residues" evidence="1">
    <location>
        <begin position="81"/>
        <end position="95"/>
    </location>
</feature>
<organism evidence="2 3">
    <name type="scientific">Tenebrio molitor</name>
    <name type="common">Yellow mealworm beetle</name>
    <dbReference type="NCBI Taxonomy" id="7067"/>
    <lineage>
        <taxon>Eukaryota</taxon>
        <taxon>Metazoa</taxon>
        <taxon>Ecdysozoa</taxon>
        <taxon>Arthropoda</taxon>
        <taxon>Hexapoda</taxon>
        <taxon>Insecta</taxon>
        <taxon>Pterygota</taxon>
        <taxon>Neoptera</taxon>
        <taxon>Endopterygota</taxon>
        <taxon>Coleoptera</taxon>
        <taxon>Polyphaga</taxon>
        <taxon>Cucujiformia</taxon>
        <taxon>Tenebrionidae</taxon>
        <taxon>Tenebrio</taxon>
    </lineage>
</organism>
<accession>A0A8J6HPL1</accession>
<dbReference type="AlphaFoldDB" id="A0A8J6HPL1"/>
<feature type="compositionally biased region" description="Basic residues" evidence="1">
    <location>
        <begin position="38"/>
        <end position="48"/>
    </location>
</feature>
<proteinExistence type="predicted"/>
<dbReference type="Proteomes" id="UP000719412">
    <property type="component" value="Unassembled WGS sequence"/>
</dbReference>
<feature type="region of interest" description="Disordered" evidence="1">
    <location>
        <begin position="21"/>
        <end position="121"/>
    </location>
</feature>
<evidence type="ECO:0000313" key="3">
    <source>
        <dbReference type="Proteomes" id="UP000719412"/>
    </source>
</evidence>
<reference evidence="2" key="1">
    <citation type="journal article" date="2020" name="J Insects Food Feed">
        <title>The yellow mealworm (Tenebrio molitor) genome: a resource for the emerging insects as food and feed industry.</title>
        <authorList>
            <person name="Eriksson T."/>
            <person name="Andere A."/>
            <person name="Kelstrup H."/>
            <person name="Emery V."/>
            <person name="Picard C."/>
        </authorList>
    </citation>
    <scope>NUCLEOTIDE SEQUENCE</scope>
    <source>
        <strain evidence="2">Stoneville</strain>
        <tissue evidence="2">Whole head</tissue>
    </source>
</reference>
<reference evidence="2" key="2">
    <citation type="submission" date="2021-08" db="EMBL/GenBank/DDBJ databases">
        <authorList>
            <person name="Eriksson T."/>
        </authorList>
    </citation>
    <scope>NUCLEOTIDE SEQUENCE</scope>
    <source>
        <strain evidence="2">Stoneville</strain>
        <tissue evidence="2">Whole head</tissue>
    </source>
</reference>
<keyword evidence="3" id="KW-1185">Reference proteome</keyword>
<evidence type="ECO:0000256" key="1">
    <source>
        <dbReference type="SAM" id="MobiDB-lite"/>
    </source>
</evidence>
<sequence>MGPTPTNPLSLLGTYHVSAISPYQGPTDDTQVFPIVPIRRRGRPRKRLDKSPSVHQSSAPVAPPPPAHASPPLELSPEHAIPADKNRTSRREKYKTMSSNPREAIFSAPAQLLPCEDDYLG</sequence>
<name>A0A8J6HPL1_TENMO</name>
<comment type="caution">
    <text evidence="2">The sequence shown here is derived from an EMBL/GenBank/DDBJ whole genome shotgun (WGS) entry which is preliminary data.</text>
</comment>
<dbReference type="EMBL" id="JABDTM020017667">
    <property type="protein sequence ID" value="KAH0818445.1"/>
    <property type="molecule type" value="Genomic_DNA"/>
</dbReference>